<protein>
    <submittedName>
        <fullName evidence="4">DUF4232 domain-containing protein</fullName>
    </submittedName>
</protein>
<dbReference type="RefSeq" id="WP_052146263.1">
    <property type="nucleotide sequence ID" value="NZ_JAVRFJ010000003.1"/>
</dbReference>
<name>A0ABU2YRA5_9ACTN</name>
<dbReference type="PROSITE" id="PS51257">
    <property type="entry name" value="PROKAR_LIPOPROTEIN"/>
    <property type="match status" value="1"/>
</dbReference>
<accession>A0ABU2YRA5</accession>
<comment type="caution">
    <text evidence="4">The sequence shown here is derived from an EMBL/GenBank/DDBJ whole genome shotgun (WGS) entry which is preliminary data.</text>
</comment>
<dbReference type="EMBL" id="JAVRFJ010000003">
    <property type="protein sequence ID" value="MDT0566761.1"/>
    <property type="molecule type" value="Genomic_DNA"/>
</dbReference>
<dbReference type="InterPro" id="IPR025326">
    <property type="entry name" value="DUF4232"/>
</dbReference>
<reference evidence="4" key="1">
    <citation type="submission" date="2024-05" db="EMBL/GenBank/DDBJ databases">
        <title>30 novel species of actinomycetes from the DSMZ collection.</title>
        <authorList>
            <person name="Nouioui I."/>
        </authorList>
    </citation>
    <scope>NUCLEOTIDE SEQUENCE</scope>
    <source>
        <strain evidence="4">DSM 3412</strain>
    </source>
</reference>
<feature type="region of interest" description="Disordered" evidence="1">
    <location>
        <begin position="33"/>
        <end position="86"/>
    </location>
</feature>
<evidence type="ECO:0000259" key="3">
    <source>
        <dbReference type="Pfam" id="PF14016"/>
    </source>
</evidence>
<sequence>MIPIRGRTAFRALLGAALTLAVGACGLSDEVDRELDPDRAAPPRSASPTPPHVPEGLRVSEPPVAPETEPGAGPAEAASPDATAACPTSGVRMLPGLVEAAMGLRAMSVTLTNCGEKTYTVKGYPSIQLLDADGEAYDDVRVLQGPQDITTGVPDLGPHQVTLKPGESAATSLVWRNTVTEVDVPAVNAPGLRIAPLPGRPAEVLTPDGGLDLGNTGRLGTTAWTKPAPDF</sequence>
<feature type="signal peptide" evidence="2">
    <location>
        <begin position="1"/>
        <end position="24"/>
    </location>
</feature>
<feature type="chain" id="PRO_5047022486" evidence="2">
    <location>
        <begin position="25"/>
        <end position="231"/>
    </location>
</feature>
<feature type="region of interest" description="Disordered" evidence="1">
    <location>
        <begin position="207"/>
        <end position="231"/>
    </location>
</feature>
<evidence type="ECO:0000256" key="2">
    <source>
        <dbReference type="SAM" id="SignalP"/>
    </source>
</evidence>
<proteinExistence type="predicted"/>
<dbReference type="Pfam" id="PF14016">
    <property type="entry name" value="DUF4232"/>
    <property type="match status" value="1"/>
</dbReference>
<feature type="compositionally biased region" description="Low complexity" evidence="1">
    <location>
        <begin position="66"/>
        <end position="86"/>
    </location>
</feature>
<dbReference type="Proteomes" id="UP001180737">
    <property type="component" value="Unassembled WGS sequence"/>
</dbReference>
<gene>
    <name evidence="4" type="ORF">RM704_04550</name>
</gene>
<evidence type="ECO:0000256" key="1">
    <source>
        <dbReference type="SAM" id="MobiDB-lite"/>
    </source>
</evidence>
<keyword evidence="5" id="KW-1185">Reference proteome</keyword>
<keyword evidence="2" id="KW-0732">Signal</keyword>
<evidence type="ECO:0000313" key="5">
    <source>
        <dbReference type="Proteomes" id="UP001180737"/>
    </source>
</evidence>
<feature type="domain" description="DUF4232" evidence="3">
    <location>
        <begin position="86"/>
        <end position="225"/>
    </location>
</feature>
<evidence type="ECO:0000313" key="4">
    <source>
        <dbReference type="EMBL" id="MDT0566761.1"/>
    </source>
</evidence>
<organism evidence="4 5">
    <name type="scientific">Streptomyces gottesmaniae</name>
    <dbReference type="NCBI Taxonomy" id="3075518"/>
    <lineage>
        <taxon>Bacteria</taxon>
        <taxon>Bacillati</taxon>
        <taxon>Actinomycetota</taxon>
        <taxon>Actinomycetes</taxon>
        <taxon>Kitasatosporales</taxon>
        <taxon>Streptomycetaceae</taxon>
        <taxon>Streptomyces</taxon>
    </lineage>
</organism>